<feature type="signal peptide" evidence="1">
    <location>
        <begin position="1"/>
        <end position="26"/>
    </location>
</feature>
<keyword evidence="3" id="KW-1185">Reference proteome</keyword>
<dbReference type="RefSeq" id="WP_290319289.1">
    <property type="nucleotide sequence ID" value="NZ_JAUFPN010000191.1"/>
</dbReference>
<comment type="caution">
    <text evidence="2">The sequence shown here is derived from an EMBL/GenBank/DDBJ whole genome shotgun (WGS) entry which is preliminary data.</text>
</comment>
<accession>A0ABT8ACM0</accession>
<name>A0ABT8ACM0_9PROT</name>
<keyword evidence="1" id="KW-0732">Signal</keyword>
<feature type="chain" id="PRO_5045570646" evidence="1">
    <location>
        <begin position="27"/>
        <end position="193"/>
    </location>
</feature>
<dbReference type="EMBL" id="JAUFPN010000191">
    <property type="protein sequence ID" value="MDN3567268.1"/>
    <property type="molecule type" value="Genomic_DNA"/>
</dbReference>
<evidence type="ECO:0000313" key="2">
    <source>
        <dbReference type="EMBL" id="MDN3567268.1"/>
    </source>
</evidence>
<evidence type="ECO:0000256" key="1">
    <source>
        <dbReference type="SAM" id="SignalP"/>
    </source>
</evidence>
<proteinExistence type="predicted"/>
<reference evidence="3" key="1">
    <citation type="journal article" date="2019" name="Int. J. Syst. Evol. Microbiol.">
        <title>The Global Catalogue of Microorganisms (GCM) 10K type strain sequencing project: providing services to taxonomists for standard genome sequencing and annotation.</title>
        <authorList>
            <consortium name="The Broad Institute Genomics Platform"/>
            <consortium name="The Broad Institute Genome Sequencing Center for Infectious Disease"/>
            <person name="Wu L."/>
            <person name="Ma J."/>
        </authorList>
    </citation>
    <scope>NUCLEOTIDE SEQUENCE [LARGE SCALE GENOMIC DNA]</scope>
    <source>
        <strain evidence="3">CECT 7131</strain>
    </source>
</reference>
<organism evidence="2 3">
    <name type="scientific">Paeniroseomonas aquatica</name>
    <dbReference type="NCBI Taxonomy" id="373043"/>
    <lineage>
        <taxon>Bacteria</taxon>
        <taxon>Pseudomonadati</taxon>
        <taxon>Pseudomonadota</taxon>
        <taxon>Alphaproteobacteria</taxon>
        <taxon>Acetobacterales</taxon>
        <taxon>Acetobacteraceae</taxon>
        <taxon>Paeniroseomonas</taxon>
    </lineage>
</organism>
<gene>
    <name evidence="2" type="ORF">QWZ14_23055</name>
</gene>
<evidence type="ECO:0000313" key="3">
    <source>
        <dbReference type="Proteomes" id="UP001529369"/>
    </source>
</evidence>
<protein>
    <submittedName>
        <fullName evidence="2">Uncharacterized protein</fullName>
    </submittedName>
</protein>
<sequence>MTKTPVAATLALLLPLLGCGSGTPYAVLPRDATIGVGDPTRAAVIASAFSFATPGVLAGHPETAAIAAAQVEYLASEIPAGPRWVDFNPTVGLELMAARAEMRGALGIAAEAQPQAVVDGLFAASRALTAGNPAAARQALAAPAFTDGPATLRRLAGLPALPRTRSATALTEREMFRTEQDNQHSSGGNGTMF</sequence>
<dbReference type="Proteomes" id="UP001529369">
    <property type="component" value="Unassembled WGS sequence"/>
</dbReference>